<dbReference type="EMBL" id="UIDG01000056">
    <property type="protein sequence ID" value="SUS04806.1"/>
    <property type="molecule type" value="Genomic_DNA"/>
</dbReference>
<name>A0A380TBH4_9ZZZZ</name>
<proteinExistence type="predicted"/>
<reference evidence="1" key="1">
    <citation type="submission" date="2018-07" db="EMBL/GenBank/DDBJ databases">
        <authorList>
            <person name="Quirk P.G."/>
            <person name="Krulwich T.A."/>
        </authorList>
    </citation>
    <scope>NUCLEOTIDE SEQUENCE</scope>
</reference>
<organism evidence="1">
    <name type="scientific">metagenome</name>
    <dbReference type="NCBI Taxonomy" id="256318"/>
    <lineage>
        <taxon>unclassified sequences</taxon>
        <taxon>metagenomes</taxon>
    </lineage>
</organism>
<accession>A0A380TBH4</accession>
<protein>
    <submittedName>
        <fullName evidence="1">Uncharacterized protein</fullName>
    </submittedName>
</protein>
<evidence type="ECO:0000313" key="1">
    <source>
        <dbReference type="EMBL" id="SUS04806.1"/>
    </source>
</evidence>
<dbReference type="AlphaFoldDB" id="A0A380TBH4"/>
<gene>
    <name evidence="1" type="ORF">DF3PB_1490010</name>
</gene>
<sequence length="58" mass="5797">MPTLDAIRAHAAAQLDRLPAALRRLGGSGTCPVQVAPALRALAEAADRHTGIGTAGPA</sequence>